<accession>A0A9D4M5B2</accession>
<comment type="caution">
    <text evidence="1">The sequence shown here is derived from an EMBL/GenBank/DDBJ whole genome shotgun (WGS) entry which is preliminary data.</text>
</comment>
<dbReference type="Proteomes" id="UP000828390">
    <property type="component" value="Unassembled WGS sequence"/>
</dbReference>
<dbReference type="EMBL" id="JAIWYP010000002">
    <property type="protein sequence ID" value="KAH3871147.1"/>
    <property type="molecule type" value="Genomic_DNA"/>
</dbReference>
<organism evidence="1 2">
    <name type="scientific">Dreissena polymorpha</name>
    <name type="common">Zebra mussel</name>
    <name type="synonym">Mytilus polymorpha</name>
    <dbReference type="NCBI Taxonomy" id="45954"/>
    <lineage>
        <taxon>Eukaryota</taxon>
        <taxon>Metazoa</taxon>
        <taxon>Spiralia</taxon>
        <taxon>Lophotrochozoa</taxon>
        <taxon>Mollusca</taxon>
        <taxon>Bivalvia</taxon>
        <taxon>Autobranchia</taxon>
        <taxon>Heteroconchia</taxon>
        <taxon>Euheterodonta</taxon>
        <taxon>Imparidentia</taxon>
        <taxon>Neoheterodontei</taxon>
        <taxon>Myida</taxon>
        <taxon>Dreissenoidea</taxon>
        <taxon>Dreissenidae</taxon>
        <taxon>Dreissena</taxon>
    </lineage>
</organism>
<keyword evidence="2" id="KW-1185">Reference proteome</keyword>
<sequence>MIEMQKISSGKYDLDADDFIKWRNDYSTHETTRGNTNKIFVQRPKLTQREALLYTKNSKGLG</sequence>
<reference evidence="1" key="2">
    <citation type="submission" date="2020-11" db="EMBL/GenBank/DDBJ databases">
        <authorList>
            <person name="McCartney M.A."/>
            <person name="Auch B."/>
            <person name="Kono T."/>
            <person name="Mallez S."/>
            <person name="Becker A."/>
            <person name="Gohl D.M."/>
            <person name="Silverstein K.A.T."/>
            <person name="Koren S."/>
            <person name="Bechman K.B."/>
            <person name="Herman A."/>
            <person name="Abrahante J.E."/>
            <person name="Garbe J."/>
        </authorList>
    </citation>
    <scope>NUCLEOTIDE SEQUENCE</scope>
    <source>
        <strain evidence="1">Duluth1</strain>
        <tissue evidence="1">Whole animal</tissue>
    </source>
</reference>
<protein>
    <submittedName>
        <fullName evidence="1">Uncharacterized protein</fullName>
    </submittedName>
</protein>
<gene>
    <name evidence="1" type="ORF">DPMN_034341</name>
</gene>
<proteinExistence type="predicted"/>
<evidence type="ECO:0000313" key="1">
    <source>
        <dbReference type="EMBL" id="KAH3871147.1"/>
    </source>
</evidence>
<reference evidence="1" key="1">
    <citation type="journal article" date="2019" name="bioRxiv">
        <title>The Genome of the Zebra Mussel, Dreissena polymorpha: A Resource for Invasive Species Research.</title>
        <authorList>
            <person name="McCartney M.A."/>
            <person name="Auch B."/>
            <person name="Kono T."/>
            <person name="Mallez S."/>
            <person name="Zhang Y."/>
            <person name="Obille A."/>
            <person name="Becker A."/>
            <person name="Abrahante J.E."/>
            <person name="Garbe J."/>
            <person name="Badalamenti J.P."/>
            <person name="Herman A."/>
            <person name="Mangelson H."/>
            <person name="Liachko I."/>
            <person name="Sullivan S."/>
            <person name="Sone E.D."/>
            <person name="Koren S."/>
            <person name="Silverstein K.A.T."/>
            <person name="Beckman K.B."/>
            <person name="Gohl D.M."/>
        </authorList>
    </citation>
    <scope>NUCLEOTIDE SEQUENCE</scope>
    <source>
        <strain evidence="1">Duluth1</strain>
        <tissue evidence="1">Whole animal</tissue>
    </source>
</reference>
<name>A0A9D4M5B2_DREPO</name>
<dbReference type="AlphaFoldDB" id="A0A9D4M5B2"/>
<evidence type="ECO:0000313" key="2">
    <source>
        <dbReference type="Proteomes" id="UP000828390"/>
    </source>
</evidence>